<dbReference type="PROSITE" id="PS51741">
    <property type="entry name" value="F_BAR"/>
    <property type="match status" value="1"/>
</dbReference>
<reference evidence="18" key="1">
    <citation type="submission" date="2025-08" db="UniProtKB">
        <authorList>
            <consortium name="RefSeq"/>
        </authorList>
    </citation>
    <scope>IDENTIFICATION</scope>
    <source>
        <tissue evidence="18">Whole organism</tissue>
    </source>
</reference>
<dbReference type="InterPro" id="IPR057870">
    <property type="entry name" value="HR1_TOCA"/>
</dbReference>
<evidence type="ECO:0000313" key="18">
    <source>
        <dbReference type="RefSeq" id="XP_052133668.1"/>
    </source>
</evidence>
<dbReference type="GO" id="GO:0006897">
    <property type="term" value="P:endocytosis"/>
    <property type="evidence" value="ECO:0007669"/>
    <property type="project" value="UniProtKB-KW"/>
</dbReference>
<evidence type="ECO:0000256" key="11">
    <source>
        <dbReference type="PROSITE-ProRule" id="PRU01077"/>
    </source>
</evidence>
<dbReference type="PANTHER" id="PTHR15735">
    <property type="entry name" value="FCH AND DOUBLE SH3 DOMAINS PROTEIN"/>
    <property type="match status" value="1"/>
</dbReference>
<evidence type="ECO:0000259" key="16">
    <source>
        <dbReference type="PROSITE" id="PS51860"/>
    </source>
</evidence>
<dbReference type="InterPro" id="IPR001452">
    <property type="entry name" value="SH3_domain"/>
</dbReference>
<dbReference type="SUPFAM" id="SSF50044">
    <property type="entry name" value="SH3-domain"/>
    <property type="match status" value="1"/>
</dbReference>
<protein>
    <submittedName>
        <fullName evidence="18">Formin-binding protein 1-like isoform X1</fullName>
    </submittedName>
</protein>
<feature type="coiled-coil region" evidence="12">
    <location>
        <begin position="122"/>
        <end position="201"/>
    </location>
</feature>
<dbReference type="AlphaFoldDB" id="A0A9C6XCN2"/>
<evidence type="ECO:0000256" key="4">
    <source>
        <dbReference type="ARBA" id="ARBA00022443"/>
    </source>
</evidence>
<evidence type="ECO:0000256" key="13">
    <source>
        <dbReference type="SAM" id="MobiDB-lite"/>
    </source>
</evidence>
<feature type="compositionally biased region" description="Polar residues" evidence="13">
    <location>
        <begin position="504"/>
        <end position="522"/>
    </location>
</feature>
<keyword evidence="17" id="KW-1185">Reference proteome</keyword>
<dbReference type="OrthoDB" id="8783038at2759"/>
<dbReference type="InterPro" id="IPR011072">
    <property type="entry name" value="HR1_rho-bd"/>
</dbReference>
<feature type="domain" description="REM-1" evidence="16">
    <location>
        <begin position="350"/>
        <end position="427"/>
    </location>
</feature>
<dbReference type="FunFam" id="1.20.1270.60:FF:000002">
    <property type="entry name" value="Formin-binding protein 1-like isoform 1"/>
    <property type="match status" value="1"/>
</dbReference>
<accession>A0A9C6XCN2</accession>
<dbReference type="Proteomes" id="UP000504606">
    <property type="component" value="Unplaced"/>
</dbReference>
<feature type="compositionally biased region" description="Polar residues" evidence="13">
    <location>
        <begin position="487"/>
        <end position="497"/>
    </location>
</feature>
<feature type="region of interest" description="Disordered" evidence="13">
    <location>
        <begin position="434"/>
        <end position="538"/>
    </location>
</feature>
<organism evidence="17 18">
    <name type="scientific">Frankliniella occidentalis</name>
    <name type="common">Western flower thrips</name>
    <name type="synonym">Euthrips occidentalis</name>
    <dbReference type="NCBI Taxonomy" id="133901"/>
    <lineage>
        <taxon>Eukaryota</taxon>
        <taxon>Metazoa</taxon>
        <taxon>Ecdysozoa</taxon>
        <taxon>Arthropoda</taxon>
        <taxon>Hexapoda</taxon>
        <taxon>Insecta</taxon>
        <taxon>Pterygota</taxon>
        <taxon>Neoptera</taxon>
        <taxon>Paraneoptera</taxon>
        <taxon>Thysanoptera</taxon>
        <taxon>Terebrantia</taxon>
        <taxon>Thripoidea</taxon>
        <taxon>Thripidae</taxon>
        <taxon>Frankliniella</taxon>
    </lineage>
</organism>
<comment type="similarity">
    <text evidence="3">Belongs to the FNBP1 family.</text>
</comment>
<keyword evidence="8 11" id="KW-0175">Coiled coil</keyword>
<dbReference type="Pfam" id="PF00611">
    <property type="entry name" value="FCH"/>
    <property type="match status" value="1"/>
</dbReference>
<evidence type="ECO:0000256" key="10">
    <source>
        <dbReference type="PROSITE-ProRule" id="PRU00192"/>
    </source>
</evidence>
<evidence type="ECO:0000256" key="9">
    <source>
        <dbReference type="ARBA" id="ARBA00023136"/>
    </source>
</evidence>
<comment type="subcellular location">
    <subcellularLocation>
        <location evidence="1">Cell membrane</location>
    </subcellularLocation>
    <subcellularLocation>
        <location evidence="2">Cytoplasm</location>
    </subcellularLocation>
</comment>
<evidence type="ECO:0000256" key="3">
    <source>
        <dbReference type="ARBA" id="ARBA00009426"/>
    </source>
</evidence>
<keyword evidence="4 10" id="KW-0728">SH3 domain</keyword>
<dbReference type="InterPro" id="IPR036028">
    <property type="entry name" value="SH3-like_dom_sf"/>
</dbReference>
<dbReference type="GO" id="GO:0005886">
    <property type="term" value="C:plasma membrane"/>
    <property type="evidence" value="ECO:0007669"/>
    <property type="project" value="UniProtKB-SubCell"/>
</dbReference>
<feature type="domain" description="F-BAR" evidence="15">
    <location>
        <begin position="1"/>
        <end position="262"/>
    </location>
</feature>
<gene>
    <name evidence="18" type="primary">LOC113215135</name>
</gene>
<dbReference type="Gene3D" id="6.10.140.470">
    <property type="match status" value="1"/>
</dbReference>
<evidence type="ECO:0000313" key="17">
    <source>
        <dbReference type="Proteomes" id="UP000504606"/>
    </source>
</evidence>
<dbReference type="CDD" id="cd11619">
    <property type="entry name" value="HR1_CIP4-like"/>
    <property type="match status" value="1"/>
</dbReference>
<dbReference type="CTD" id="38534"/>
<dbReference type="Gene3D" id="2.30.30.40">
    <property type="entry name" value="SH3 Domains"/>
    <property type="match status" value="1"/>
</dbReference>
<evidence type="ECO:0000256" key="2">
    <source>
        <dbReference type="ARBA" id="ARBA00004496"/>
    </source>
</evidence>
<dbReference type="SMART" id="SM00055">
    <property type="entry name" value="FCH"/>
    <property type="match status" value="1"/>
</dbReference>
<dbReference type="CDD" id="cd07653">
    <property type="entry name" value="F-BAR_CIP4-like"/>
    <property type="match status" value="1"/>
</dbReference>
<dbReference type="PROSITE" id="PS50002">
    <property type="entry name" value="SH3"/>
    <property type="match status" value="1"/>
</dbReference>
<dbReference type="Pfam" id="PF00018">
    <property type="entry name" value="SH3_1"/>
    <property type="match status" value="1"/>
</dbReference>
<dbReference type="InterPro" id="IPR031160">
    <property type="entry name" value="F_BAR_dom"/>
</dbReference>
<dbReference type="InterPro" id="IPR001060">
    <property type="entry name" value="FCH_dom"/>
</dbReference>
<feature type="domain" description="SH3" evidence="14">
    <location>
        <begin position="547"/>
        <end position="609"/>
    </location>
</feature>
<keyword evidence="5" id="KW-1003">Cell membrane</keyword>
<sequence>MSWGTELWDQYENLSFHTQKGIDFLEKYGQFIRDRCQIEMEYAGKLRRLVKNHQPKKKEEEEYQYSPCRAFKLVMNEVNDLAGQHEVIAENLQTHIIREVGILVKDFKEERKKHLQDGARMMTNLTNQVATLERARKNYEKAFKEAERALDNYQRADADLNLSRLDVEKQRTNMTIKSQQCEDTKNEYANQLQKTNDLQAQHYQNLMPDVFQHLQELDEKRIKNIKNFMTQSVDIERSVFPIINQCLDGILRAADQINEKEDTQMVIERYKSGFLPPGDYQFEDLSAVKSGEAQPMIINNAITSIRPEAMTVKGTMSAGKLKKRVGLFGIFSSNKNNLSPYGENKEDYSDLPPNQRKKKLQQRLEEISAKIQQETAARDGLMKMKGVYEQNPALGDPMSIEGQLNESGHKLDKLRQEQHKFQMYLEEAQDNGASIMNVSPSVPGRRLKSQPSRLINGGGQRHHRHSGGSGGEEESLSRSASDSSVSNPTTNNKQSAPGTPLPLHNSSHSPESGLGTSHTSLPDSDEPEPTDIDGNAQPEYYDADQLPALGICRALYPFEATSEGSIPMYDGEELHIIELDQGDGWTRVRRQGDTEEGFVPTSYIECTIFNNS</sequence>
<dbReference type="GO" id="GO:0007165">
    <property type="term" value="P:signal transduction"/>
    <property type="evidence" value="ECO:0007669"/>
    <property type="project" value="InterPro"/>
</dbReference>
<dbReference type="Pfam" id="PF25610">
    <property type="entry name" value="HR1_TOCA"/>
    <property type="match status" value="1"/>
</dbReference>
<evidence type="ECO:0000256" key="5">
    <source>
        <dbReference type="ARBA" id="ARBA00022475"/>
    </source>
</evidence>
<evidence type="ECO:0000256" key="7">
    <source>
        <dbReference type="ARBA" id="ARBA00022583"/>
    </source>
</evidence>
<dbReference type="GeneID" id="113215135"/>
<dbReference type="Gene3D" id="1.20.1270.60">
    <property type="entry name" value="Arfaptin homology (AH) domain/BAR domain"/>
    <property type="match status" value="1"/>
</dbReference>
<dbReference type="GO" id="GO:0005737">
    <property type="term" value="C:cytoplasm"/>
    <property type="evidence" value="ECO:0007669"/>
    <property type="project" value="UniProtKB-SubCell"/>
</dbReference>
<evidence type="ECO:0000256" key="1">
    <source>
        <dbReference type="ARBA" id="ARBA00004236"/>
    </source>
</evidence>
<dbReference type="SMART" id="SM00326">
    <property type="entry name" value="SH3"/>
    <property type="match status" value="1"/>
</dbReference>
<evidence type="ECO:0000256" key="12">
    <source>
        <dbReference type="SAM" id="Coils"/>
    </source>
</evidence>
<evidence type="ECO:0000256" key="6">
    <source>
        <dbReference type="ARBA" id="ARBA00022490"/>
    </source>
</evidence>
<dbReference type="CDD" id="cd11911">
    <property type="entry name" value="SH3_CIP4-like"/>
    <property type="match status" value="1"/>
</dbReference>
<evidence type="ECO:0000259" key="14">
    <source>
        <dbReference type="PROSITE" id="PS50002"/>
    </source>
</evidence>
<dbReference type="PANTHER" id="PTHR15735:SF12">
    <property type="entry name" value="CDC42-INTERACTING PROTEIN 4, ISOFORM B"/>
    <property type="match status" value="1"/>
</dbReference>
<evidence type="ECO:0000256" key="8">
    <source>
        <dbReference type="ARBA" id="ARBA00023054"/>
    </source>
</evidence>
<name>A0A9C6XCN2_FRAOC</name>
<dbReference type="PROSITE" id="PS51860">
    <property type="entry name" value="REM_1"/>
    <property type="match status" value="1"/>
</dbReference>
<proteinExistence type="inferred from homology"/>
<dbReference type="FunFam" id="2.30.30.40:FF:000203">
    <property type="entry name" value="Cdc42-interacting protein 4, isoform F"/>
    <property type="match status" value="1"/>
</dbReference>
<feature type="compositionally biased region" description="Low complexity" evidence="13">
    <location>
        <begin position="477"/>
        <end position="486"/>
    </location>
</feature>
<dbReference type="KEGG" id="foc:113215135"/>
<dbReference type="SUPFAM" id="SSF103657">
    <property type="entry name" value="BAR/IMD domain-like"/>
    <property type="match status" value="1"/>
</dbReference>
<evidence type="ECO:0000259" key="15">
    <source>
        <dbReference type="PROSITE" id="PS51741"/>
    </source>
</evidence>
<keyword evidence="6" id="KW-0963">Cytoplasm</keyword>
<keyword evidence="7" id="KW-0254">Endocytosis</keyword>
<dbReference type="RefSeq" id="XP_052133668.1">
    <property type="nucleotide sequence ID" value="XM_052277708.1"/>
</dbReference>
<keyword evidence="9" id="KW-0472">Membrane</keyword>
<dbReference type="InterPro" id="IPR027267">
    <property type="entry name" value="AH/BAR_dom_sf"/>
</dbReference>